<sequence>MDMDYENVSRKRSRQCEGDEENQRADDSRQEMRERAHGGAFLNQIIGQNSGNNTASASQLIVQILTCYDTVCVILAHTQCTYIQTIEKIHYMLPSSVALLQNPTFLMFKKSIRSTGARFSLRLIRPRRLTGS</sequence>
<accession>A0A151HYF0</accession>
<feature type="region of interest" description="Disordered" evidence="1">
    <location>
        <begin position="1"/>
        <end position="34"/>
    </location>
</feature>
<feature type="compositionally biased region" description="Basic and acidic residues" evidence="1">
    <location>
        <begin position="14"/>
        <end position="34"/>
    </location>
</feature>
<evidence type="ECO:0000313" key="3">
    <source>
        <dbReference type="Proteomes" id="UP000078540"/>
    </source>
</evidence>
<gene>
    <name evidence="2" type="ORF">ALC53_12863</name>
</gene>
<protein>
    <submittedName>
        <fullName evidence="2">Uncharacterized protein</fullName>
    </submittedName>
</protein>
<keyword evidence="3" id="KW-1185">Reference proteome</keyword>
<proteinExistence type="predicted"/>
<evidence type="ECO:0000256" key="1">
    <source>
        <dbReference type="SAM" id="MobiDB-lite"/>
    </source>
</evidence>
<dbReference type="AlphaFoldDB" id="A0A151HYF0"/>
<dbReference type="EMBL" id="KQ976720">
    <property type="protein sequence ID" value="KYM76704.1"/>
    <property type="molecule type" value="Genomic_DNA"/>
</dbReference>
<organism evidence="2 3">
    <name type="scientific">Atta colombica</name>
    <dbReference type="NCBI Taxonomy" id="520822"/>
    <lineage>
        <taxon>Eukaryota</taxon>
        <taxon>Metazoa</taxon>
        <taxon>Ecdysozoa</taxon>
        <taxon>Arthropoda</taxon>
        <taxon>Hexapoda</taxon>
        <taxon>Insecta</taxon>
        <taxon>Pterygota</taxon>
        <taxon>Neoptera</taxon>
        <taxon>Endopterygota</taxon>
        <taxon>Hymenoptera</taxon>
        <taxon>Apocrita</taxon>
        <taxon>Aculeata</taxon>
        <taxon>Formicoidea</taxon>
        <taxon>Formicidae</taxon>
        <taxon>Myrmicinae</taxon>
        <taxon>Atta</taxon>
    </lineage>
</organism>
<reference evidence="2 3" key="1">
    <citation type="submission" date="2015-09" db="EMBL/GenBank/DDBJ databases">
        <title>Atta colombica WGS genome.</title>
        <authorList>
            <person name="Nygaard S."/>
            <person name="Hu H."/>
            <person name="Boomsma J."/>
            <person name="Zhang G."/>
        </authorList>
    </citation>
    <scope>NUCLEOTIDE SEQUENCE [LARGE SCALE GENOMIC DNA]</scope>
    <source>
        <strain evidence="2">Treedump-2</strain>
        <tissue evidence="2">Whole body</tissue>
    </source>
</reference>
<name>A0A151HYF0_9HYME</name>
<dbReference type="Proteomes" id="UP000078540">
    <property type="component" value="Unassembled WGS sequence"/>
</dbReference>
<evidence type="ECO:0000313" key="2">
    <source>
        <dbReference type="EMBL" id="KYM76704.1"/>
    </source>
</evidence>